<name>A0A069PV01_9BURK</name>
<evidence type="ECO:0000256" key="1">
    <source>
        <dbReference type="ARBA" id="ARBA00023015"/>
    </source>
</evidence>
<dbReference type="GO" id="GO:0003700">
    <property type="term" value="F:DNA-binding transcription factor activity"/>
    <property type="evidence" value="ECO:0007669"/>
    <property type="project" value="InterPro"/>
</dbReference>
<dbReference type="SMART" id="SM00347">
    <property type="entry name" value="HTH_MARR"/>
    <property type="match status" value="1"/>
</dbReference>
<dbReference type="PROSITE" id="PS50995">
    <property type="entry name" value="HTH_MARR_2"/>
    <property type="match status" value="1"/>
</dbReference>
<keyword evidence="2" id="KW-0238">DNA-binding</keyword>
<dbReference type="STRING" id="60547.GCA_000751215_04407"/>
<keyword evidence="1" id="KW-0805">Transcription regulation</keyword>
<dbReference type="GO" id="GO:0003677">
    <property type="term" value="F:DNA binding"/>
    <property type="evidence" value="ECO:0007669"/>
    <property type="project" value="UniProtKB-KW"/>
</dbReference>
<proteinExistence type="predicted"/>
<dbReference type="GO" id="GO:0006950">
    <property type="term" value="P:response to stress"/>
    <property type="evidence" value="ECO:0007669"/>
    <property type="project" value="TreeGrafter"/>
</dbReference>
<dbReference type="InterPro" id="IPR036390">
    <property type="entry name" value="WH_DNA-bd_sf"/>
</dbReference>
<dbReference type="Pfam" id="PF12802">
    <property type="entry name" value="MarR_2"/>
    <property type="match status" value="1"/>
</dbReference>
<organism evidence="5 6">
    <name type="scientific">Caballeronia glathei</name>
    <dbReference type="NCBI Taxonomy" id="60547"/>
    <lineage>
        <taxon>Bacteria</taxon>
        <taxon>Pseudomonadati</taxon>
        <taxon>Pseudomonadota</taxon>
        <taxon>Betaproteobacteria</taxon>
        <taxon>Burkholderiales</taxon>
        <taxon>Burkholderiaceae</taxon>
        <taxon>Caballeronia</taxon>
    </lineage>
</organism>
<dbReference type="InterPro" id="IPR000835">
    <property type="entry name" value="HTH_MarR-typ"/>
</dbReference>
<dbReference type="InterPro" id="IPR036388">
    <property type="entry name" value="WH-like_DNA-bd_sf"/>
</dbReference>
<dbReference type="SUPFAM" id="SSF46785">
    <property type="entry name" value="Winged helix' DNA-binding domain"/>
    <property type="match status" value="1"/>
</dbReference>
<evidence type="ECO:0000313" key="6">
    <source>
        <dbReference type="Proteomes" id="UP000027466"/>
    </source>
</evidence>
<keyword evidence="3" id="KW-0804">Transcription</keyword>
<dbReference type="InterPro" id="IPR023187">
    <property type="entry name" value="Tscrpt_reg_MarR-type_CS"/>
</dbReference>
<feature type="domain" description="HTH marR-type" evidence="4">
    <location>
        <begin position="17"/>
        <end position="150"/>
    </location>
</feature>
<dbReference type="PANTHER" id="PTHR33164">
    <property type="entry name" value="TRANSCRIPTIONAL REGULATOR, MARR FAMILY"/>
    <property type="match status" value="1"/>
</dbReference>
<accession>A0A069PV01</accession>
<dbReference type="InterPro" id="IPR039422">
    <property type="entry name" value="MarR/SlyA-like"/>
</dbReference>
<evidence type="ECO:0000259" key="4">
    <source>
        <dbReference type="PROSITE" id="PS50995"/>
    </source>
</evidence>
<sequence length="172" mass="19137">MRDKNEPPRENGDTMIAENLGHLLNHARTNTWNLINQRTRDELDVSGTEASIISMLARDCELVAVDLAREYGIDASAVTRIVDRMEKRGLVVRVRSKEDRRVVKLALTAVGTGIAERIPAIFARVQDDLLAGMTSEETGFLLSILGRVLRNGRHVQEHADKASSRVANRLVV</sequence>
<dbReference type="PROSITE" id="PS01117">
    <property type="entry name" value="HTH_MARR_1"/>
    <property type="match status" value="1"/>
</dbReference>
<dbReference type="RefSeq" id="WP_051672251.1">
    <property type="nucleotide sequence ID" value="NZ_CADFFX010000002.1"/>
</dbReference>
<dbReference type="EMBL" id="JFHC01000003">
    <property type="protein sequence ID" value="KDR44282.1"/>
    <property type="molecule type" value="Genomic_DNA"/>
</dbReference>
<evidence type="ECO:0000313" key="5">
    <source>
        <dbReference type="EMBL" id="KDR44282.1"/>
    </source>
</evidence>
<protein>
    <submittedName>
        <fullName evidence="5">MarR family transcriptional regulator</fullName>
    </submittedName>
</protein>
<gene>
    <name evidence="5" type="ORF">BG61_19680</name>
</gene>
<dbReference type="AlphaFoldDB" id="A0A069PV01"/>
<dbReference type="Proteomes" id="UP000027466">
    <property type="component" value="Unassembled WGS sequence"/>
</dbReference>
<reference evidence="5 6" key="1">
    <citation type="submission" date="2014-03" db="EMBL/GenBank/DDBJ databases">
        <title>Draft Genome Sequences of Four Burkholderia Strains.</title>
        <authorList>
            <person name="Liu X.Y."/>
            <person name="Li C.X."/>
            <person name="Xu J.H."/>
        </authorList>
    </citation>
    <scope>NUCLEOTIDE SEQUENCE [LARGE SCALE GENOMIC DNA]</scope>
    <source>
        <strain evidence="5 6">DSM 50014</strain>
    </source>
</reference>
<dbReference type="Gene3D" id="1.10.10.10">
    <property type="entry name" value="Winged helix-like DNA-binding domain superfamily/Winged helix DNA-binding domain"/>
    <property type="match status" value="1"/>
</dbReference>
<evidence type="ECO:0000256" key="2">
    <source>
        <dbReference type="ARBA" id="ARBA00023125"/>
    </source>
</evidence>
<evidence type="ECO:0000256" key="3">
    <source>
        <dbReference type="ARBA" id="ARBA00023163"/>
    </source>
</evidence>
<dbReference type="PRINTS" id="PR00598">
    <property type="entry name" value="HTHMARR"/>
</dbReference>
<dbReference type="PANTHER" id="PTHR33164:SF43">
    <property type="entry name" value="HTH-TYPE TRANSCRIPTIONAL REPRESSOR YETL"/>
    <property type="match status" value="1"/>
</dbReference>
<comment type="caution">
    <text evidence="5">The sequence shown here is derived from an EMBL/GenBank/DDBJ whole genome shotgun (WGS) entry which is preliminary data.</text>
</comment>
<keyword evidence="6" id="KW-1185">Reference proteome</keyword>